<dbReference type="GO" id="GO:0003735">
    <property type="term" value="F:structural constituent of ribosome"/>
    <property type="evidence" value="ECO:0007669"/>
    <property type="project" value="TreeGrafter"/>
</dbReference>
<dbReference type="CDD" id="cd01657">
    <property type="entry name" value="Ribosomal_L7_archeal_euk"/>
    <property type="match status" value="1"/>
</dbReference>
<dbReference type="InterPro" id="IPR016082">
    <property type="entry name" value="Ribosomal_uL30_ferredoxin-like"/>
</dbReference>
<evidence type="ECO:0000259" key="4">
    <source>
        <dbReference type="Pfam" id="PF00327"/>
    </source>
</evidence>
<dbReference type="InterPro" id="IPR035808">
    <property type="entry name" value="Ribosomal_uL30_euk_arc"/>
</dbReference>
<feature type="domain" description="Large ribosomal subunit protein uL30-like ferredoxin-like fold" evidence="4">
    <location>
        <begin position="13"/>
        <end position="59"/>
    </location>
</feature>
<evidence type="ECO:0000256" key="1">
    <source>
        <dbReference type="ARBA" id="ARBA00007594"/>
    </source>
</evidence>
<dbReference type="InterPro" id="IPR036919">
    <property type="entry name" value="Ribo_uL30_ferredoxin-like_sf"/>
</dbReference>
<accession>T1AAK7</accession>
<keyword evidence="2 5" id="KW-0689">Ribosomal protein</keyword>
<evidence type="ECO:0000256" key="2">
    <source>
        <dbReference type="ARBA" id="ARBA00022980"/>
    </source>
</evidence>
<proteinExistence type="inferred from homology"/>
<evidence type="ECO:0000256" key="3">
    <source>
        <dbReference type="ARBA" id="ARBA00023274"/>
    </source>
</evidence>
<dbReference type="Pfam" id="PF00327">
    <property type="entry name" value="Ribosomal_L30"/>
    <property type="match status" value="1"/>
</dbReference>
<name>T1AAK7_9ZZZZ</name>
<dbReference type="GO" id="GO:0003723">
    <property type="term" value="F:RNA binding"/>
    <property type="evidence" value="ECO:0007669"/>
    <property type="project" value="TreeGrafter"/>
</dbReference>
<keyword evidence="3" id="KW-0687">Ribonucleoprotein</keyword>
<dbReference type="GO" id="GO:0022625">
    <property type="term" value="C:cytosolic large ribosomal subunit"/>
    <property type="evidence" value="ECO:0007669"/>
    <property type="project" value="TreeGrafter"/>
</dbReference>
<gene>
    <name evidence="5" type="ORF">B2A_04676</name>
</gene>
<comment type="caution">
    <text evidence="5">The sequence shown here is derived from an EMBL/GenBank/DDBJ whole genome shotgun (WGS) entry which is preliminary data.</text>
</comment>
<reference evidence="5" key="2">
    <citation type="journal article" date="2014" name="ISME J.">
        <title>Microbial stratification in low pH oxic and suboxic macroscopic growths along an acid mine drainage.</title>
        <authorList>
            <person name="Mendez-Garcia C."/>
            <person name="Mesa V."/>
            <person name="Sprenger R.R."/>
            <person name="Richter M."/>
            <person name="Diez M.S."/>
            <person name="Solano J."/>
            <person name="Bargiela R."/>
            <person name="Golyshina O.V."/>
            <person name="Manteca A."/>
            <person name="Ramos J.L."/>
            <person name="Gallego J.R."/>
            <person name="Llorente I."/>
            <person name="Martins Dos Santos V.A."/>
            <person name="Jensen O.N."/>
            <person name="Pelaez A.I."/>
            <person name="Sanchez J."/>
            <person name="Ferrer M."/>
        </authorList>
    </citation>
    <scope>NUCLEOTIDE SEQUENCE</scope>
</reference>
<comment type="similarity">
    <text evidence="1">Belongs to the universal ribosomal protein uL30 family.</text>
</comment>
<dbReference type="PANTHER" id="PTHR11524">
    <property type="entry name" value="60S RIBOSOMAL PROTEIN L7"/>
    <property type="match status" value="1"/>
</dbReference>
<dbReference type="InterPro" id="IPR039699">
    <property type="entry name" value="Ribosomal_uL30"/>
</dbReference>
<reference evidence="5" key="1">
    <citation type="submission" date="2013-08" db="EMBL/GenBank/DDBJ databases">
        <authorList>
            <person name="Mendez C."/>
            <person name="Richter M."/>
            <person name="Ferrer M."/>
            <person name="Sanchez J."/>
        </authorList>
    </citation>
    <scope>NUCLEOTIDE SEQUENCE</scope>
</reference>
<sequence length="140" mass="15568">MEANSIDGKLIAAVRIRGTVNVSHDIAETLNRLNLKKVSNCVVIRVNSSYAGMLATAKDRIAYGEVDKDTLAKLLAKYAKDFDAQELLDNKRDVKELREKMPFRLHPPRHGYKSTKLSHSQGGSLGYLGTGINDLIKRMV</sequence>
<organism evidence="5">
    <name type="scientific">mine drainage metagenome</name>
    <dbReference type="NCBI Taxonomy" id="410659"/>
    <lineage>
        <taxon>unclassified sequences</taxon>
        <taxon>metagenomes</taxon>
        <taxon>ecological metagenomes</taxon>
    </lineage>
</organism>
<dbReference type="Gene3D" id="3.30.1390.20">
    <property type="entry name" value="Ribosomal protein L30, ferredoxin-like fold domain"/>
    <property type="match status" value="1"/>
</dbReference>
<dbReference type="PANTHER" id="PTHR11524:SF16">
    <property type="entry name" value="LARGE RIBOSOMAL SUBUNIT PROTEIN UL30"/>
    <property type="match status" value="1"/>
</dbReference>
<dbReference type="EMBL" id="AUZZ01003163">
    <property type="protein sequence ID" value="EQD57716.1"/>
    <property type="molecule type" value="Genomic_DNA"/>
</dbReference>
<dbReference type="GO" id="GO:0000463">
    <property type="term" value="P:maturation of LSU-rRNA from tricistronic rRNA transcript (SSU-rRNA, 5.8S rRNA, LSU-rRNA)"/>
    <property type="evidence" value="ECO:0007669"/>
    <property type="project" value="TreeGrafter"/>
</dbReference>
<dbReference type="SUPFAM" id="SSF55129">
    <property type="entry name" value="Ribosomal protein L30p/L7e"/>
    <property type="match status" value="1"/>
</dbReference>
<protein>
    <submittedName>
        <fullName evidence="5">50S ribosomal protein L30P</fullName>
    </submittedName>
</protein>
<dbReference type="AlphaFoldDB" id="T1AAK7"/>
<evidence type="ECO:0000313" key="5">
    <source>
        <dbReference type="EMBL" id="EQD57716.1"/>
    </source>
</evidence>